<dbReference type="AlphaFoldDB" id="M7ZQC6"/>
<name>M7ZQC6_TRIUA</name>
<protein>
    <submittedName>
        <fullName evidence="1">Uncharacterized protein</fullName>
    </submittedName>
</protein>
<proteinExistence type="predicted"/>
<accession>M7ZQC6</accession>
<organism evidence="1">
    <name type="scientific">Triticum urartu</name>
    <name type="common">Red wild einkorn</name>
    <name type="synonym">Crithodium urartu</name>
    <dbReference type="NCBI Taxonomy" id="4572"/>
    <lineage>
        <taxon>Eukaryota</taxon>
        <taxon>Viridiplantae</taxon>
        <taxon>Streptophyta</taxon>
        <taxon>Embryophyta</taxon>
        <taxon>Tracheophyta</taxon>
        <taxon>Spermatophyta</taxon>
        <taxon>Magnoliopsida</taxon>
        <taxon>Liliopsida</taxon>
        <taxon>Poales</taxon>
        <taxon>Poaceae</taxon>
        <taxon>BOP clade</taxon>
        <taxon>Pooideae</taxon>
        <taxon>Triticodae</taxon>
        <taxon>Triticeae</taxon>
        <taxon>Triticinae</taxon>
        <taxon>Triticum</taxon>
    </lineage>
</organism>
<reference evidence="1" key="1">
    <citation type="journal article" date="2013" name="Nature">
        <title>Draft genome of the wheat A-genome progenitor Triticum urartu.</title>
        <authorList>
            <person name="Ling H.Q."/>
            <person name="Zhao S."/>
            <person name="Liu D."/>
            <person name="Wang J."/>
            <person name="Sun H."/>
            <person name="Zhang C."/>
            <person name="Fan H."/>
            <person name="Li D."/>
            <person name="Dong L."/>
            <person name="Tao Y."/>
            <person name="Gao C."/>
            <person name="Wu H."/>
            <person name="Li Y."/>
            <person name="Cui Y."/>
            <person name="Guo X."/>
            <person name="Zheng S."/>
            <person name="Wang B."/>
            <person name="Yu K."/>
            <person name="Liang Q."/>
            <person name="Yang W."/>
            <person name="Lou X."/>
            <person name="Chen J."/>
            <person name="Feng M."/>
            <person name="Jian J."/>
            <person name="Zhang X."/>
            <person name="Luo G."/>
            <person name="Jiang Y."/>
            <person name="Liu J."/>
            <person name="Wang Z."/>
            <person name="Sha Y."/>
            <person name="Zhang B."/>
            <person name="Wu H."/>
            <person name="Tang D."/>
            <person name="Shen Q."/>
            <person name="Xue P."/>
            <person name="Zou S."/>
            <person name="Wang X."/>
            <person name="Liu X."/>
            <person name="Wang F."/>
            <person name="Yang Y."/>
            <person name="An X."/>
            <person name="Dong Z."/>
            <person name="Zhang K."/>
            <person name="Zhang X."/>
            <person name="Luo M.C."/>
            <person name="Dvorak J."/>
            <person name="Tong Y."/>
            <person name="Wang J."/>
            <person name="Yang H."/>
            <person name="Li Z."/>
            <person name="Wang D."/>
            <person name="Zhang A."/>
            <person name="Wang J."/>
        </authorList>
    </citation>
    <scope>NUCLEOTIDE SEQUENCE</scope>
</reference>
<sequence>MGTCLRLMVPSAASLVFLLEPTHAARDRRAKFPPPPLQVTWMSPLHRVESLHRVPVAVFPSPRVTEQGITPSTRSTRTAKFVFRRLRNCQVPLRNAKVDLYR</sequence>
<evidence type="ECO:0000313" key="1">
    <source>
        <dbReference type="EMBL" id="EMS61851.1"/>
    </source>
</evidence>
<dbReference type="EMBL" id="KD089990">
    <property type="protein sequence ID" value="EMS61851.1"/>
    <property type="molecule type" value="Genomic_DNA"/>
</dbReference>
<gene>
    <name evidence="1" type="ORF">TRIUR3_31894</name>
</gene>